<sequence>MINNLKLSEMPHDIGIQEVNVNHTLEEALNLISKIFSNTQRYLEIIVSQDWLCHLVENPSIFTLMKKLKSRSIDAKIVVEISKMNVNCSKRLMKYSDIKHSQGLVGCSFRNEQSYCSCHISENKLIDPGQEIESFEKLTHFFYVDNVHFVRQQEILFKPLWRESISAREKITEIEKGVMEVILNHKSQSEMDVDSNKILFRIMESCVDQILILIPTTDLFWSFYCSKMFDSISKMLVKDVTVKILIHLEEGQTTLKDEIRHKLKEFSRDLDINTNFFSKKIPQSHLSLIVDNVVLIDIDYSREKSILSIDPINPVVSFSINDTRVSSSSSVFDILWIQSDFERQKKIKQTYFDIFKGFNMKSENYSRDWNFKKKDSK</sequence>
<name>A0A654LZY5_9ARCH</name>
<proteinExistence type="predicted"/>
<keyword evidence="2" id="KW-1185">Reference proteome</keyword>
<reference evidence="2" key="1">
    <citation type="submission" date="2015-10" db="EMBL/GenBank/DDBJ databases">
        <title>Niche specialization of a soil ammonia-oxidizing archaeon, Candidatus Nitrosocosmicus oleophilus.</title>
        <authorList>
            <person name="Jung M.-Y."/>
            <person name="Rhee S.-K."/>
        </authorList>
    </citation>
    <scope>NUCLEOTIDE SEQUENCE [LARGE SCALE GENOMIC DNA]</scope>
    <source>
        <strain evidence="2">MY3</strain>
    </source>
</reference>
<evidence type="ECO:0000313" key="2">
    <source>
        <dbReference type="Proteomes" id="UP000058925"/>
    </source>
</evidence>
<dbReference type="Proteomes" id="UP000058925">
    <property type="component" value="Chromosome"/>
</dbReference>
<evidence type="ECO:0000313" key="1">
    <source>
        <dbReference type="EMBL" id="ALI36006.1"/>
    </source>
</evidence>
<protein>
    <submittedName>
        <fullName evidence="1">Uncharacterized protein</fullName>
    </submittedName>
</protein>
<dbReference type="AlphaFoldDB" id="A0A654LZY5"/>
<dbReference type="EMBL" id="CP012850">
    <property type="protein sequence ID" value="ALI36006.1"/>
    <property type="molecule type" value="Genomic_DNA"/>
</dbReference>
<dbReference type="KEGG" id="taa:NMY3_01803"/>
<organism evidence="1 2">
    <name type="scientific">Candidatus Nitrosocosmicus oleophilus</name>
    <dbReference type="NCBI Taxonomy" id="1353260"/>
    <lineage>
        <taxon>Archaea</taxon>
        <taxon>Nitrososphaerota</taxon>
        <taxon>Nitrososphaeria</taxon>
        <taxon>Nitrososphaerales</taxon>
        <taxon>Nitrososphaeraceae</taxon>
        <taxon>Candidatus Nitrosocosmicus</taxon>
    </lineage>
</organism>
<gene>
    <name evidence="1" type="ORF">NMY3_01803</name>
</gene>
<accession>A0A654LZY5</accession>